<evidence type="ECO:0000313" key="5">
    <source>
        <dbReference type="Proteomes" id="UP000016931"/>
    </source>
</evidence>
<proteinExistence type="predicted"/>
<name>M3BUM8_SPHMS</name>
<organism evidence="4 5">
    <name type="scientific">Sphaerulina musiva (strain SO2202)</name>
    <name type="common">Poplar stem canker fungus</name>
    <name type="synonym">Septoria musiva</name>
    <dbReference type="NCBI Taxonomy" id="692275"/>
    <lineage>
        <taxon>Eukaryota</taxon>
        <taxon>Fungi</taxon>
        <taxon>Dikarya</taxon>
        <taxon>Ascomycota</taxon>
        <taxon>Pezizomycotina</taxon>
        <taxon>Dothideomycetes</taxon>
        <taxon>Dothideomycetidae</taxon>
        <taxon>Mycosphaerellales</taxon>
        <taxon>Mycosphaerellaceae</taxon>
        <taxon>Sphaerulina</taxon>
    </lineage>
</organism>
<evidence type="ECO:0000256" key="3">
    <source>
        <dbReference type="SAM" id="SignalP"/>
    </source>
</evidence>
<keyword evidence="2" id="KW-0964">Secreted</keyword>
<keyword evidence="3" id="KW-0732">Signal</keyword>
<protein>
    <submittedName>
        <fullName evidence="4">Uncharacterized protein</fullName>
    </submittedName>
</protein>
<accession>M3BUM8</accession>
<dbReference type="Proteomes" id="UP000016931">
    <property type="component" value="Unassembled WGS sequence"/>
</dbReference>
<keyword evidence="5" id="KW-1185">Reference proteome</keyword>
<dbReference type="InterPro" id="IPR019764">
    <property type="entry name" value="Endothelin_toxin_CS"/>
</dbReference>
<dbReference type="EMBL" id="KB456266">
    <property type="protein sequence ID" value="EMF11039.1"/>
    <property type="molecule type" value="Genomic_DNA"/>
</dbReference>
<evidence type="ECO:0000256" key="1">
    <source>
        <dbReference type="ARBA" id="ARBA00004613"/>
    </source>
</evidence>
<dbReference type="RefSeq" id="XP_016759160.1">
    <property type="nucleotide sequence ID" value="XM_016905947.1"/>
</dbReference>
<dbReference type="GO" id="GO:0019229">
    <property type="term" value="P:regulation of vasoconstriction"/>
    <property type="evidence" value="ECO:0007669"/>
    <property type="project" value="InterPro"/>
</dbReference>
<reference evidence="4 5" key="1">
    <citation type="journal article" date="2012" name="PLoS Pathog.">
        <title>Diverse lifestyles and strategies of plant pathogenesis encoded in the genomes of eighteen Dothideomycetes fungi.</title>
        <authorList>
            <person name="Ohm R.A."/>
            <person name="Feau N."/>
            <person name="Henrissat B."/>
            <person name="Schoch C.L."/>
            <person name="Horwitz B.A."/>
            <person name="Barry K.W."/>
            <person name="Condon B.J."/>
            <person name="Copeland A.C."/>
            <person name="Dhillon B."/>
            <person name="Glaser F."/>
            <person name="Hesse C.N."/>
            <person name="Kosti I."/>
            <person name="LaButti K."/>
            <person name="Lindquist E.A."/>
            <person name="Lucas S."/>
            <person name="Salamov A.A."/>
            <person name="Bradshaw R.E."/>
            <person name="Ciuffetti L."/>
            <person name="Hamelin R.C."/>
            <person name="Kema G.H.J."/>
            <person name="Lawrence C."/>
            <person name="Scott J.A."/>
            <person name="Spatafora J.W."/>
            <person name="Turgeon B.G."/>
            <person name="de Wit P.J.G.M."/>
            <person name="Zhong S."/>
            <person name="Goodwin S.B."/>
            <person name="Grigoriev I.V."/>
        </authorList>
    </citation>
    <scope>NUCLEOTIDE SEQUENCE [LARGE SCALE GENOMIC DNA]</scope>
    <source>
        <strain evidence="4 5">SO2202</strain>
    </source>
</reference>
<dbReference type="PROSITE" id="PS00270">
    <property type="entry name" value="ENDOTHELIN"/>
    <property type="match status" value="1"/>
</dbReference>
<evidence type="ECO:0000313" key="4">
    <source>
        <dbReference type="EMBL" id="EMF11039.1"/>
    </source>
</evidence>
<dbReference type="GO" id="GO:0005576">
    <property type="term" value="C:extracellular region"/>
    <property type="evidence" value="ECO:0007669"/>
    <property type="project" value="UniProtKB-SubCell"/>
</dbReference>
<gene>
    <name evidence="4" type="ORF">SEPMUDRAFT_150067</name>
</gene>
<dbReference type="AlphaFoldDB" id="M3BUM8"/>
<feature type="signal peptide" evidence="3">
    <location>
        <begin position="1"/>
        <end position="20"/>
    </location>
</feature>
<feature type="chain" id="PRO_5004032090" evidence="3">
    <location>
        <begin position="21"/>
        <end position="130"/>
    </location>
</feature>
<dbReference type="GeneID" id="27903084"/>
<comment type="subcellular location">
    <subcellularLocation>
        <location evidence="1">Secreted</location>
    </subcellularLocation>
</comment>
<dbReference type="HOGENOM" id="CLU_1939457_0_0_1"/>
<evidence type="ECO:0000256" key="2">
    <source>
        <dbReference type="ARBA" id="ARBA00022525"/>
    </source>
</evidence>
<sequence>MLLSQYVLLAAAFGSRLVTSEFINAECKTDDDCQKPCADATNPFTGVFDPHCLANNITASPPKLCDCSVTSDDGCLTFCVDMWAKDYPGSKITAARQYGPDKQECCCAGVCAGPNKADCEAFVGGDPCQV</sequence>